<evidence type="ECO:0000256" key="1">
    <source>
        <dbReference type="ARBA" id="ARBA00009277"/>
    </source>
</evidence>
<comment type="similarity">
    <text evidence="1">Belongs to the transposase IS21/IS408/IS1162 family.</text>
</comment>
<comment type="caution">
    <text evidence="3">The sequence shown here is derived from an EMBL/GenBank/DDBJ whole genome shotgun (WGS) entry which is preliminary data.</text>
</comment>
<dbReference type="PANTHER" id="PTHR35004">
    <property type="entry name" value="TRANSPOSASE RV3428C-RELATED"/>
    <property type="match status" value="1"/>
</dbReference>
<evidence type="ECO:0000259" key="2">
    <source>
        <dbReference type="PROSITE" id="PS50994"/>
    </source>
</evidence>
<dbReference type="InterPro" id="IPR036397">
    <property type="entry name" value="RNaseH_sf"/>
</dbReference>
<dbReference type="PANTHER" id="PTHR35004:SF7">
    <property type="entry name" value="INTEGRASE PROTEIN"/>
    <property type="match status" value="1"/>
</dbReference>
<dbReference type="PROSITE" id="PS50994">
    <property type="entry name" value="INTEGRASE"/>
    <property type="match status" value="1"/>
</dbReference>
<sequence>MLSKEDFVVIKALKRRGVYQKDIAEQLGVHAKTVSRALKRGEATQGTRKCRVRKLDSFKATVNRLLSEGVWNAVVILREIQEQGYSGGYTMLLEYIAPKRALRAGRQTVRFETKPGQQLQSDWGEITTVMAGCEIKVSFIVNELGYSRRFHFWCADSQDAEHTYEGLVRSFEYLGGTVEEVLVDNQKTAVLEHPVKGTVRFNERFLDLALHYGFSPRACRPYRARTKGKCERMVGYIKQHFFQRYRVFESWAHLNQLAEQWLHDEADQRMHGTVKEIVAARFAQELPALGPLPAQRYDTAYRETRHVSWDGYVDVRGNRYSVPSHLAGKTVTVRIGLDGTLRIFHGEELAATHMLRHASQGWVTVPDHHRELWRNTLQVERRSLDVYEEAATWS</sequence>
<organism evidence="3">
    <name type="scientific">marine sediment metagenome</name>
    <dbReference type="NCBI Taxonomy" id="412755"/>
    <lineage>
        <taxon>unclassified sequences</taxon>
        <taxon>metagenomes</taxon>
        <taxon>ecological metagenomes</taxon>
    </lineage>
</organism>
<dbReference type="EMBL" id="LAZR01007404">
    <property type="protein sequence ID" value="KKM85478.1"/>
    <property type="molecule type" value="Genomic_DNA"/>
</dbReference>
<feature type="domain" description="Integrase catalytic" evidence="2">
    <location>
        <begin position="111"/>
        <end position="301"/>
    </location>
</feature>
<dbReference type="AlphaFoldDB" id="A0A0F9KUR8"/>
<dbReference type="Pfam" id="PF22483">
    <property type="entry name" value="Mu-transpos_C_2"/>
    <property type="match status" value="1"/>
</dbReference>
<dbReference type="GO" id="GO:0003677">
    <property type="term" value="F:DNA binding"/>
    <property type="evidence" value="ECO:0007669"/>
    <property type="project" value="InterPro"/>
</dbReference>
<dbReference type="GO" id="GO:0015074">
    <property type="term" value="P:DNA integration"/>
    <property type="evidence" value="ECO:0007669"/>
    <property type="project" value="InterPro"/>
</dbReference>
<dbReference type="SUPFAM" id="SSF53098">
    <property type="entry name" value="Ribonuclease H-like"/>
    <property type="match status" value="1"/>
</dbReference>
<reference evidence="3" key="1">
    <citation type="journal article" date="2015" name="Nature">
        <title>Complex archaea that bridge the gap between prokaryotes and eukaryotes.</title>
        <authorList>
            <person name="Spang A."/>
            <person name="Saw J.H."/>
            <person name="Jorgensen S.L."/>
            <person name="Zaremba-Niedzwiedzka K."/>
            <person name="Martijn J."/>
            <person name="Lind A.E."/>
            <person name="van Eijk R."/>
            <person name="Schleper C."/>
            <person name="Guy L."/>
            <person name="Ettema T.J."/>
        </authorList>
    </citation>
    <scope>NUCLEOTIDE SEQUENCE</scope>
</reference>
<name>A0A0F9KUR8_9ZZZZ</name>
<evidence type="ECO:0000313" key="3">
    <source>
        <dbReference type="EMBL" id="KKM85478.1"/>
    </source>
</evidence>
<dbReference type="InterPro" id="IPR054353">
    <property type="entry name" value="IstA-like_C"/>
</dbReference>
<protein>
    <recommendedName>
        <fullName evidence="2">Integrase catalytic domain-containing protein</fullName>
    </recommendedName>
</protein>
<dbReference type="Gene3D" id="3.30.420.10">
    <property type="entry name" value="Ribonuclease H-like superfamily/Ribonuclease H"/>
    <property type="match status" value="1"/>
</dbReference>
<dbReference type="Gene3D" id="1.10.260.40">
    <property type="entry name" value="lambda repressor-like DNA-binding domains"/>
    <property type="match status" value="1"/>
</dbReference>
<proteinExistence type="inferred from homology"/>
<gene>
    <name evidence="3" type="ORF">LCGC14_1288620</name>
</gene>
<dbReference type="InterPro" id="IPR010982">
    <property type="entry name" value="Lambda_DNA-bd_dom_sf"/>
</dbReference>
<dbReference type="InterPro" id="IPR012337">
    <property type="entry name" value="RNaseH-like_sf"/>
</dbReference>
<accession>A0A0F9KUR8</accession>
<dbReference type="InterPro" id="IPR001584">
    <property type="entry name" value="Integrase_cat-core"/>
</dbReference>
<dbReference type="Pfam" id="PF00665">
    <property type="entry name" value="rve"/>
    <property type="match status" value="1"/>
</dbReference>
<dbReference type="NCBIfam" id="NF033546">
    <property type="entry name" value="transpos_IS21"/>
    <property type="match status" value="1"/>
</dbReference>